<evidence type="ECO:0000313" key="9">
    <source>
        <dbReference type="EMBL" id="QEU91313.1"/>
    </source>
</evidence>
<dbReference type="InterPro" id="IPR019734">
    <property type="entry name" value="TPR_rpt"/>
</dbReference>
<feature type="compositionally biased region" description="Low complexity" evidence="7">
    <location>
        <begin position="9"/>
        <end position="26"/>
    </location>
</feature>
<reference evidence="9 10" key="1">
    <citation type="submission" date="2017-09" db="EMBL/GenBank/DDBJ databases">
        <authorList>
            <person name="Lee N."/>
            <person name="Cho B.-K."/>
        </authorList>
    </citation>
    <scope>NUCLEOTIDE SEQUENCE [LARGE SCALE GENOMIC DNA]</scope>
    <source>
        <strain evidence="9 10">ATCC 12853</strain>
    </source>
</reference>
<feature type="domain" description="OmpR/PhoB-type" evidence="8">
    <location>
        <begin position="24"/>
        <end position="123"/>
    </location>
</feature>
<evidence type="ECO:0000256" key="7">
    <source>
        <dbReference type="SAM" id="MobiDB-lite"/>
    </source>
</evidence>
<dbReference type="Pfam" id="PF00931">
    <property type="entry name" value="NB-ARC"/>
    <property type="match status" value="1"/>
</dbReference>
<dbReference type="Gene3D" id="3.40.50.300">
    <property type="entry name" value="P-loop containing nucleotide triphosphate hydrolases"/>
    <property type="match status" value="1"/>
</dbReference>
<dbReference type="EMBL" id="CP023699">
    <property type="protein sequence ID" value="QEU91313.1"/>
    <property type="molecule type" value="Genomic_DNA"/>
</dbReference>
<keyword evidence="5" id="KW-0804">Transcription</keyword>
<dbReference type="KEGG" id="ska:CP970_10830"/>
<evidence type="ECO:0000256" key="6">
    <source>
        <dbReference type="PROSITE-ProRule" id="PRU01091"/>
    </source>
</evidence>
<keyword evidence="2" id="KW-0902">Two-component regulatory system</keyword>
<evidence type="ECO:0000256" key="1">
    <source>
        <dbReference type="ARBA" id="ARBA00005820"/>
    </source>
</evidence>
<accession>A0A5J6G8G8</accession>
<keyword evidence="10" id="KW-1185">Reference proteome</keyword>
<dbReference type="Proteomes" id="UP000325529">
    <property type="component" value="Chromosome"/>
</dbReference>
<dbReference type="GO" id="GO:0003677">
    <property type="term" value="F:DNA binding"/>
    <property type="evidence" value="ECO:0007669"/>
    <property type="project" value="UniProtKB-UniRule"/>
</dbReference>
<dbReference type="Gene3D" id="1.10.10.10">
    <property type="entry name" value="Winged helix-like DNA-binding domain superfamily/Winged helix DNA-binding domain"/>
    <property type="match status" value="1"/>
</dbReference>
<feature type="region of interest" description="Disordered" evidence="7">
    <location>
        <begin position="969"/>
        <end position="988"/>
    </location>
</feature>
<dbReference type="SUPFAM" id="SSF48452">
    <property type="entry name" value="TPR-like"/>
    <property type="match status" value="3"/>
</dbReference>
<dbReference type="SUPFAM" id="SSF52540">
    <property type="entry name" value="P-loop containing nucleoside triphosphate hydrolases"/>
    <property type="match status" value="1"/>
</dbReference>
<dbReference type="InterPro" id="IPR003593">
    <property type="entry name" value="AAA+_ATPase"/>
</dbReference>
<dbReference type="GO" id="GO:0006355">
    <property type="term" value="P:regulation of DNA-templated transcription"/>
    <property type="evidence" value="ECO:0007669"/>
    <property type="project" value="InterPro"/>
</dbReference>
<dbReference type="SUPFAM" id="SSF46894">
    <property type="entry name" value="C-terminal effector domain of the bipartite response regulators"/>
    <property type="match status" value="1"/>
</dbReference>
<proteinExistence type="inferred from homology"/>
<dbReference type="GO" id="GO:0000160">
    <property type="term" value="P:phosphorelay signal transduction system"/>
    <property type="evidence" value="ECO:0007669"/>
    <property type="project" value="UniProtKB-KW"/>
</dbReference>
<dbReference type="InterPro" id="IPR001867">
    <property type="entry name" value="OmpR/PhoB-type_DNA-bd"/>
</dbReference>
<keyword evidence="3" id="KW-0805">Transcription regulation</keyword>
<evidence type="ECO:0000256" key="3">
    <source>
        <dbReference type="ARBA" id="ARBA00023015"/>
    </source>
</evidence>
<dbReference type="Pfam" id="PF13424">
    <property type="entry name" value="TPR_12"/>
    <property type="match status" value="1"/>
</dbReference>
<dbReference type="SMART" id="SM00028">
    <property type="entry name" value="TPR"/>
    <property type="match status" value="5"/>
</dbReference>
<dbReference type="PRINTS" id="PR00364">
    <property type="entry name" value="DISEASERSIST"/>
</dbReference>
<dbReference type="PANTHER" id="PTHR35807:SF1">
    <property type="entry name" value="TRANSCRIPTIONAL REGULATOR REDD"/>
    <property type="match status" value="1"/>
</dbReference>
<dbReference type="PANTHER" id="PTHR35807">
    <property type="entry name" value="TRANSCRIPTIONAL REGULATOR REDD-RELATED"/>
    <property type="match status" value="1"/>
</dbReference>
<evidence type="ECO:0000256" key="4">
    <source>
        <dbReference type="ARBA" id="ARBA00023125"/>
    </source>
</evidence>
<feature type="DNA-binding region" description="OmpR/PhoB-type" evidence="6">
    <location>
        <begin position="24"/>
        <end position="123"/>
    </location>
</feature>
<gene>
    <name evidence="9" type="ORF">CP970_10830</name>
</gene>
<evidence type="ECO:0000259" key="8">
    <source>
        <dbReference type="PROSITE" id="PS51755"/>
    </source>
</evidence>
<dbReference type="CDD" id="cd15831">
    <property type="entry name" value="BTAD"/>
    <property type="match status" value="1"/>
</dbReference>
<dbReference type="InterPro" id="IPR058852">
    <property type="entry name" value="HTH_77"/>
</dbReference>
<dbReference type="Gene3D" id="1.25.40.10">
    <property type="entry name" value="Tetratricopeptide repeat domain"/>
    <property type="match status" value="2"/>
</dbReference>
<dbReference type="Pfam" id="PF25872">
    <property type="entry name" value="HTH_77"/>
    <property type="match status" value="1"/>
</dbReference>
<keyword evidence="4 6" id="KW-0238">DNA-binding</keyword>
<name>A0A5J6G8G8_STRKN</name>
<dbReference type="InterPro" id="IPR027417">
    <property type="entry name" value="P-loop_NTPase"/>
</dbReference>
<dbReference type="InterPro" id="IPR011990">
    <property type="entry name" value="TPR-like_helical_dom_sf"/>
</dbReference>
<protein>
    <submittedName>
        <fullName evidence="9">SARP family transcriptional regulator</fullName>
    </submittedName>
</protein>
<evidence type="ECO:0000256" key="5">
    <source>
        <dbReference type="ARBA" id="ARBA00023163"/>
    </source>
</evidence>
<dbReference type="SMART" id="SM00862">
    <property type="entry name" value="Trans_reg_C"/>
    <property type="match status" value="1"/>
</dbReference>
<dbReference type="InterPro" id="IPR002182">
    <property type="entry name" value="NB-ARC"/>
</dbReference>
<dbReference type="AlphaFoldDB" id="A0A5J6G8G8"/>
<sequence>MSTSACGTDAAPAPADAPDPAAAGSPAPRPAMQMRLLGPMEASLGGEPMLLGGSRQQTVLAALALEANRVIPLDRLIRAVWDDAPPSTARSQIHICISALRRILSVGDAPVIVTRSPGYLLALPQDNIDAHWFDSLVTQGRAAAGQGHTAAAADSLREALTLWRGPALSGIPSRIVQAGATKLDEARMAATEERIRLDLRLGRHHEIIGELHALTAAEPFRETPQAQLMLALYRSGRQAEALETYQRVRATFAAELGIEPGEELRRLHHDILARHARLDLAVQQAEHAGDRAPGPVEIVSTPRQLPGGIDDFVGRTRELDRIRAALLPDPAGAPGAPAPPRVMAISGQAGAGKSTLAVRAAHEVSEVFGDGQLYADLGGFRDPARSAHEVMGGFLRALGVAAHVIPDDARERTELYRSRLAAARVLIVIDNAVSEQQVTRLSPGSGRCAVIATSRSRFTGLPGAHQLDLCVLGRKESEEFLTRILGAERAAADPAALGALARRCGGLPLALRIAGARLAARAHWPVGRLVERLGDEDQLLGELVHGELQFRGCLQESYEALDPAARALFRRLALLEAPDFSGWIAAALCDRSLLEAEDLLEALVDARLIEAGSGARGQGSRYRFPDLVRAYARERLRQEEPQAEHRAALLRTLGTWLALAEEAHRKEYGGDFLLVHGDAPRWRLPKAFTDRLLRRPMAWLESERRCLTAAVLQAADHQLPEHCWDLALTSTTLFAAGGHFADWRQTASAAIGATEQYEIPRGRAASHYSMGSLHSAQGRLDQAAAHFDTALGLFTALGDDRGAGLVLTALGDVSRRLGRDATALRQWAAGLRALCRAGDRVGQARVLCAMARAGIAAGDYPRARRHLVKALGACRRAGSSRAEAPVRLLFGQLHLRTGRLGSAERGFHWALRVARADGDRACEVRALHGLGLVRRGQGRPGPARTALSQALELARQTGDRELVDQVGRSLVAPSQAGERSCPPSHDSV</sequence>
<feature type="region of interest" description="Disordered" evidence="7">
    <location>
        <begin position="1"/>
        <end position="31"/>
    </location>
</feature>
<evidence type="ECO:0000256" key="2">
    <source>
        <dbReference type="ARBA" id="ARBA00023012"/>
    </source>
</evidence>
<dbReference type="SMART" id="SM01043">
    <property type="entry name" value="BTAD"/>
    <property type="match status" value="1"/>
</dbReference>
<dbReference type="InterPro" id="IPR005158">
    <property type="entry name" value="BTAD"/>
</dbReference>
<organism evidence="9 10">
    <name type="scientific">Streptomyces kanamyceticus</name>
    <dbReference type="NCBI Taxonomy" id="1967"/>
    <lineage>
        <taxon>Bacteria</taxon>
        <taxon>Bacillati</taxon>
        <taxon>Actinomycetota</taxon>
        <taxon>Actinomycetes</taxon>
        <taxon>Kitasatosporales</taxon>
        <taxon>Streptomycetaceae</taxon>
        <taxon>Streptomyces</taxon>
    </lineage>
</organism>
<dbReference type="Pfam" id="PF00486">
    <property type="entry name" value="Trans_reg_C"/>
    <property type="match status" value="1"/>
</dbReference>
<comment type="similarity">
    <text evidence="1">Belongs to the AfsR/DnrI/RedD regulatory family.</text>
</comment>
<dbReference type="InterPro" id="IPR036388">
    <property type="entry name" value="WH-like_DNA-bd_sf"/>
</dbReference>
<dbReference type="PROSITE" id="PS51755">
    <property type="entry name" value="OMPR_PHOB"/>
    <property type="match status" value="1"/>
</dbReference>
<dbReference type="SMART" id="SM00382">
    <property type="entry name" value="AAA"/>
    <property type="match status" value="1"/>
</dbReference>
<dbReference type="Pfam" id="PF03704">
    <property type="entry name" value="BTAD"/>
    <property type="match status" value="1"/>
</dbReference>
<dbReference type="RefSeq" id="WP_055551004.1">
    <property type="nucleotide sequence ID" value="NZ_CP023699.1"/>
</dbReference>
<evidence type="ECO:0000313" key="10">
    <source>
        <dbReference type="Proteomes" id="UP000325529"/>
    </source>
</evidence>
<dbReference type="InterPro" id="IPR016032">
    <property type="entry name" value="Sig_transdc_resp-reg_C-effctor"/>
</dbReference>
<dbReference type="InterPro" id="IPR051677">
    <property type="entry name" value="AfsR-DnrI-RedD_regulator"/>
</dbReference>
<dbReference type="GO" id="GO:0043531">
    <property type="term" value="F:ADP binding"/>
    <property type="evidence" value="ECO:0007669"/>
    <property type="project" value="InterPro"/>
</dbReference>